<evidence type="ECO:0000256" key="3">
    <source>
        <dbReference type="ARBA" id="ARBA00022679"/>
    </source>
</evidence>
<dbReference type="PANTHER" id="PTHR30313">
    <property type="entry name" value="DNA PRIMASE"/>
    <property type="match status" value="1"/>
</dbReference>
<dbReference type="SMART" id="SM00493">
    <property type="entry name" value="TOPRIM"/>
    <property type="match status" value="1"/>
</dbReference>
<keyword evidence="11 12" id="KW-0804">Transcription</keyword>
<proteinExistence type="inferred from homology"/>
<keyword evidence="1 12" id="KW-0240">DNA-directed RNA polymerase</keyword>
<evidence type="ECO:0000256" key="1">
    <source>
        <dbReference type="ARBA" id="ARBA00022478"/>
    </source>
</evidence>
<dbReference type="InterPro" id="IPR034151">
    <property type="entry name" value="TOPRIM_DnaG_bac"/>
</dbReference>
<dbReference type="SUPFAM" id="SSF57783">
    <property type="entry name" value="Zinc beta-ribbon"/>
    <property type="match status" value="1"/>
</dbReference>
<keyword evidence="7 12" id="KW-0863">Zinc-finger</keyword>
<dbReference type="PANTHER" id="PTHR30313:SF2">
    <property type="entry name" value="DNA PRIMASE"/>
    <property type="match status" value="1"/>
</dbReference>
<evidence type="ECO:0000256" key="10">
    <source>
        <dbReference type="ARBA" id="ARBA00023125"/>
    </source>
</evidence>
<feature type="domain" description="Toprim" evidence="15">
    <location>
        <begin position="264"/>
        <end position="348"/>
    </location>
</feature>
<dbReference type="InterPro" id="IPR030846">
    <property type="entry name" value="DnaG_bac"/>
</dbReference>
<keyword evidence="17" id="KW-1185">Reference proteome</keyword>
<dbReference type="InterPro" id="IPR006171">
    <property type="entry name" value="TOPRIM_dom"/>
</dbReference>
<evidence type="ECO:0000256" key="2">
    <source>
        <dbReference type="ARBA" id="ARBA00022515"/>
    </source>
</evidence>
<dbReference type="InterPro" id="IPR006295">
    <property type="entry name" value="DNA_primase_DnaG"/>
</dbReference>
<comment type="function">
    <text evidence="12 13">RNA polymerase that catalyzes the synthesis of short RNA molecules used as primers for DNA polymerase during DNA replication.</text>
</comment>
<dbReference type="EMBL" id="AYZD01000015">
    <property type="protein sequence ID" value="KRM96365.1"/>
    <property type="molecule type" value="Genomic_DNA"/>
</dbReference>
<dbReference type="GO" id="GO:0000428">
    <property type="term" value="C:DNA-directed RNA polymerase complex"/>
    <property type="evidence" value="ECO:0007669"/>
    <property type="project" value="UniProtKB-KW"/>
</dbReference>
<evidence type="ECO:0000256" key="12">
    <source>
        <dbReference type="HAMAP-Rule" id="MF_00974"/>
    </source>
</evidence>
<keyword evidence="8 12" id="KW-0862">Zinc</keyword>
<evidence type="ECO:0000313" key="17">
    <source>
        <dbReference type="Proteomes" id="UP000051015"/>
    </source>
</evidence>
<dbReference type="FunFam" id="3.90.580.10:FF:000001">
    <property type="entry name" value="DNA primase"/>
    <property type="match status" value="1"/>
</dbReference>
<dbReference type="SMART" id="SM00400">
    <property type="entry name" value="ZnF_CHCC"/>
    <property type="match status" value="1"/>
</dbReference>
<evidence type="ECO:0000256" key="14">
    <source>
        <dbReference type="PIRSR" id="PIRSR002811-1"/>
    </source>
</evidence>
<evidence type="ECO:0000256" key="5">
    <source>
        <dbReference type="ARBA" id="ARBA00022705"/>
    </source>
</evidence>
<keyword evidence="2 12" id="KW-0639">Primosome</keyword>
<comment type="domain">
    <text evidence="12">Contains an N-terminal zinc-binding domain, a central core domain that contains the primase activity, and a C-terminal DnaB-binding domain.</text>
</comment>
<keyword evidence="10 12" id="KW-0238">DNA-binding</keyword>
<dbReference type="InterPro" id="IPR016136">
    <property type="entry name" value="DNA_helicase_N/primase_C"/>
</dbReference>
<evidence type="ECO:0000256" key="4">
    <source>
        <dbReference type="ARBA" id="ARBA00022695"/>
    </source>
</evidence>
<dbReference type="Gene3D" id="3.90.980.10">
    <property type="entry name" value="DNA primase, catalytic core, N-terminal domain"/>
    <property type="match status" value="1"/>
</dbReference>
<name>A0A0R2CWW9_9LACO</name>
<dbReference type="EC" id="2.7.7.101" evidence="12"/>
<evidence type="ECO:0000313" key="16">
    <source>
        <dbReference type="EMBL" id="KRM96365.1"/>
    </source>
</evidence>
<keyword evidence="4 12" id="KW-0548">Nucleotidyltransferase</keyword>
<organism evidence="16 17">
    <name type="scientific">Liquorilactobacillus aquaticus DSM 21051</name>
    <dbReference type="NCBI Taxonomy" id="1423725"/>
    <lineage>
        <taxon>Bacteria</taxon>
        <taxon>Bacillati</taxon>
        <taxon>Bacillota</taxon>
        <taxon>Bacilli</taxon>
        <taxon>Lactobacillales</taxon>
        <taxon>Lactobacillaceae</taxon>
        <taxon>Liquorilactobacillus</taxon>
    </lineage>
</organism>
<dbReference type="RefSeq" id="WP_057875684.1">
    <property type="nucleotide sequence ID" value="NZ_AYZD01000015.1"/>
</dbReference>
<dbReference type="InterPro" id="IPR002694">
    <property type="entry name" value="Znf_CHC2"/>
</dbReference>
<protein>
    <recommendedName>
        <fullName evidence="12 13">DNA primase</fullName>
        <ecNumber evidence="12">2.7.7.101</ecNumber>
    </recommendedName>
</protein>
<dbReference type="Pfam" id="PF10410">
    <property type="entry name" value="DnaB_bind"/>
    <property type="match status" value="1"/>
</dbReference>
<keyword evidence="5 12" id="KW-0235">DNA replication</keyword>
<evidence type="ECO:0000256" key="7">
    <source>
        <dbReference type="ARBA" id="ARBA00022771"/>
    </source>
</evidence>
<evidence type="ECO:0000256" key="8">
    <source>
        <dbReference type="ARBA" id="ARBA00022833"/>
    </source>
</evidence>
<dbReference type="InterPro" id="IPR036977">
    <property type="entry name" value="DNA_primase_Znf_CHC2"/>
</dbReference>
<keyword evidence="6 12" id="KW-0479">Metal-binding</keyword>
<dbReference type="GO" id="GO:0005737">
    <property type="term" value="C:cytoplasm"/>
    <property type="evidence" value="ECO:0007669"/>
    <property type="project" value="TreeGrafter"/>
</dbReference>
<keyword evidence="9" id="KW-0460">Magnesium</keyword>
<dbReference type="InterPro" id="IPR013264">
    <property type="entry name" value="DNAG_N"/>
</dbReference>
<dbReference type="Proteomes" id="UP000051015">
    <property type="component" value="Unassembled WGS sequence"/>
</dbReference>
<comment type="catalytic activity">
    <reaction evidence="12">
        <text>ssDNA + n NTP = ssDNA/pppN(pN)n-1 hybrid + (n-1) diphosphate.</text>
        <dbReference type="EC" id="2.7.7.101"/>
    </reaction>
</comment>
<dbReference type="Pfam" id="PF08275">
    <property type="entry name" value="DNAG_N"/>
    <property type="match status" value="1"/>
</dbReference>
<dbReference type="PIRSF" id="PIRSF002811">
    <property type="entry name" value="DnaG"/>
    <property type="match status" value="1"/>
</dbReference>
<dbReference type="GO" id="GO:1990077">
    <property type="term" value="C:primosome complex"/>
    <property type="evidence" value="ECO:0007669"/>
    <property type="project" value="UniProtKB-KW"/>
</dbReference>
<comment type="similarity">
    <text evidence="12 13">Belongs to the DnaG primase family.</text>
</comment>
<dbReference type="InterPro" id="IPR050219">
    <property type="entry name" value="DnaG_primase"/>
</dbReference>
<dbReference type="Gene3D" id="3.90.580.10">
    <property type="entry name" value="Zinc finger, CHC2-type domain"/>
    <property type="match status" value="1"/>
</dbReference>
<dbReference type="CDD" id="cd03364">
    <property type="entry name" value="TOPRIM_DnaG_primases"/>
    <property type="match status" value="1"/>
</dbReference>
<dbReference type="GO" id="GO:0003899">
    <property type="term" value="F:DNA-directed RNA polymerase activity"/>
    <property type="evidence" value="ECO:0007669"/>
    <property type="project" value="UniProtKB-UniRule"/>
</dbReference>
<evidence type="ECO:0000256" key="6">
    <source>
        <dbReference type="ARBA" id="ARBA00022723"/>
    </source>
</evidence>
<dbReference type="InterPro" id="IPR019475">
    <property type="entry name" value="DNA_primase_DnaB-bd"/>
</dbReference>
<dbReference type="InterPro" id="IPR037068">
    <property type="entry name" value="DNA_primase_core_N_sf"/>
</dbReference>
<dbReference type="STRING" id="1423725.FC19_GL000653"/>
<dbReference type="Pfam" id="PF01807">
    <property type="entry name" value="Zn_ribbon_DnaG"/>
    <property type="match status" value="1"/>
</dbReference>
<dbReference type="Gene3D" id="3.40.1360.10">
    <property type="match status" value="1"/>
</dbReference>
<evidence type="ECO:0000256" key="11">
    <source>
        <dbReference type="ARBA" id="ARBA00023163"/>
    </source>
</evidence>
<dbReference type="GO" id="GO:0003677">
    <property type="term" value="F:DNA binding"/>
    <property type="evidence" value="ECO:0007669"/>
    <property type="project" value="UniProtKB-KW"/>
</dbReference>
<keyword evidence="3 12" id="KW-0808">Transferase</keyword>
<reference evidence="16 17" key="1">
    <citation type="journal article" date="2015" name="Genome Announc.">
        <title>Expanding the biotechnology potential of lactobacilli through comparative genomics of 213 strains and associated genera.</title>
        <authorList>
            <person name="Sun Z."/>
            <person name="Harris H.M."/>
            <person name="McCann A."/>
            <person name="Guo C."/>
            <person name="Argimon S."/>
            <person name="Zhang W."/>
            <person name="Yang X."/>
            <person name="Jeffery I.B."/>
            <person name="Cooney J.C."/>
            <person name="Kagawa T.F."/>
            <person name="Liu W."/>
            <person name="Song Y."/>
            <person name="Salvetti E."/>
            <person name="Wrobel A."/>
            <person name="Rasinkangas P."/>
            <person name="Parkhill J."/>
            <person name="Rea M.C."/>
            <person name="O'Sullivan O."/>
            <person name="Ritari J."/>
            <person name="Douillard F.P."/>
            <person name="Paul Ross R."/>
            <person name="Yang R."/>
            <person name="Briner A.E."/>
            <person name="Felis G.E."/>
            <person name="de Vos W.M."/>
            <person name="Barrangou R."/>
            <person name="Klaenhammer T.R."/>
            <person name="Caufield P.W."/>
            <person name="Cui Y."/>
            <person name="Zhang H."/>
            <person name="O'Toole P.W."/>
        </authorList>
    </citation>
    <scope>NUCLEOTIDE SEQUENCE [LARGE SCALE GENOMIC DNA]</scope>
    <source>
        <strain evidence="16 17">DSM 21051</strain>
    </source>
</reference>
<dbReference type="NCBIfam" id="TIGR01391">
    <property type="entry name" value="dnaG"/>
    <property type="match status" value="1"/>
</dbReference>
<dbReference type="SUPFAM" id="SSF56731">
    <property type="entry name" value="DNA primase core"/>
    <property type="match status" value="1"/>
</dbReference>
<feature type="zinc finger region" description="CHC2-type" evidence="12 14">
    <location>
        <begin position="40"/>
        <end position="64"/>
    </location>
</feature>
<dbReference type="GO" id="GO:0008270">
    <property type="term" value="F:zinc ion binding"/>
    <property type="evidence" value="ECO:0007669"/>
    <property type="project" value="UniProtKB-UniRule"/>
</dbReference>
<evidence type="ECO:0000256" key="9">
    <source>
        <dbReference type="ARBA" id="ARBA00022842"/>
    </source>
</evidence>
<dbReference type="PATRIC" id="fig|1423725.3.peg.675"/>
<dbReference type="OrthoDB" id="9803773at2"/>
<dbReference type="Gene3D" id="1.10.860.10">
    <property type="entry name" value="DNAb Helicase, Chain A"/>
    <property type="match status" value="1"/>
</dbReference>
<comment type="caution">
    <text evidence="16">The sequence shown here is derived from an EMBL/GenBank/DDBJ whole genome shotgun (WGS) entry which is preliminary data.</text>
</comment>
<dbReference type="AlphaFoldDB" id="A0A0R2CWW9"/>
<comment type="subunit">
    <text evidence="12">Monomer. Interacts with DnaB.</text>
</comment>
<evidence type="ECO:0000259" key="15">
    <source>
        <dbReference type="PROSITE" id="PS50880"/>
    </source>
</evidence>
<dbReference type="PROSITE" id="PS50880">
    <property type="entry name" value="TOPRIM"/>
    <property type="match status" value="1"/>
</dbReference>
<sequence>MSRRIPEEVIETVRSSVNIVDIVGQYVQLRKSGKNYFGLCPFHEEKTPSFSVTEEKQIFHCFSCHRGGNVFKFIMEVENMSFPDAVVRVAELGNVQLDKEITQNLSSDNVSESSETTKLKKMYNDAAHLFNHILVNTSMGEQALDYLHKRGLDDAMIEEFNLGYAPSKELLEAFFKEKGLDHQLLRKSGLFVEMQDGSFKERFQNRVLFPIRDPRGETIAFSGRLLLKDDKKPKYLNSPETVIFNKRKVLFNFDKAKSKIRQYKSAILFEGFMDVLAAYRAGVENGLASMGTSLTNEQIYLLERITDRLDICYDGDDPGQHATARALTLLEPLTKMKLGVLHIPEKMDPDEYVKKYGEEKFKQLAQSSHETVIAFYMRYYEQERNLANEADQLAYLADILQQLAKVQSPVERDIYLNQLAKRFGIEKINLESQLQTYVNKLGQNNSKQKNNSNEVLRKDRIVKSKNNQRHIDRVEKAERLLLYRLLHDHSVWLKLREISGFTFVHDVYQTIYMIAEGYFNAYDEYDTARFLDYLEDEALRQILIELALGAYAKETSEEEVDDCIDLIMHQSPLENKIKDIRKQLSDAKRMNNNDLVTDLTVKLVSLLRQQQVEKSTSL</sequence>
<dbReference type="GO" id="GO:0006269">
    <property type="term" value="P:DNA replication, synthesis of primer"/>
    <property type="evidence" value="ECO:0007669"/>
    <property type="project" value="UniProtKB-UniRule"/>
</dbReference>
<gene>
    <name evidence="12" type="primary">dnaG</name>
    <name evidence="16" type="ORF">FC19_GL000653</name>
</gene>
<accession>A0A0R2CWW9</accession>
<dbReference type="HAMAP" id="MF_00974">
    <property type="entry name" value="DNA_primase_DnaG"/>
    <property type="match status" value="1"/>
</dbReference>
<evidence type="ECO:0000256" key="13">
    <source>
        <dbReference type="PIRNR" id="PIRNR002811"/>
    </source>
</evidence>
<comment type="cofactor">
    <cofactor evidence="12 13 14">
        <name>Zn(2+)</name>
        <dbReference type="ChEBI" id="CHEBI:29105"/>
    </cofactor>
    <text evidence="12 13 14">Binds 1 zinc ion per monomer.</text>
</comment>
<dbReference type="Pfam" id="PF13155">
    <property type="entry name" value="Toprim_2"/>
    <property type="match status" value="1"/>
</dbReference>